<sequence length="26" mass="3132">MQDASTVVFNFRLKIGYFFLLRSNYT</sequence>
<evidence type="ECO:0000313" key="1">
    <source>
        <dbReference type="EMBL" id="JAD41944.1"/>
    </source>
</evidence>
<reference evidence="1" key="2">
    <citation type="journal article" date="2015" name="Data Brief">
        <title>Shoot transcriptome of the giant reed, Arundo donax.</title>
        <authorList>
            <person name="Barrero R.A."/>
            <person name="Guerrero F.D."/>
            <person name="Moolhuijzen P."/>
            <person name="Goolsby J.A."/>
            <person name="Tidwell J."/>
            <person name="Bellgard S.E."/>
            <person name="Bellgard M.I."/>
        </authorList>
    </citation>
    <scope>NUCLEOTIDE SEQUENCE</scope>
    <source>
        <tissue evidence="1">Shoot tissue taken approximately 20 cm above the soil surface</tissue>
    </source>
</reference>
<dbReference type="EMBL" id="GBRH01255951">
    <property type="protein sequence ID" value="JAD41944.1"/>
    <property type="molecule type" value="Transcribed_RNA"/>
</dbReference>
<reference evidence="1" key="1">
    <citation type="submission" date="2014-09" db="EMBL/GenBank/DDBJ databases">
        <authorList>
            <person name="Magalhaes I.L.F."/>
            <person name="Oliveira U."/>
            <person name="Santos F.R."/>
            <person name="Vidigal T.H.D.A."/>
            <person name="Brescovit A.D."/>
            <person name="Santos A.J."/>
        </authorList>
    </citation>
    <scope>NUCLEOTIDE SEQUENCE</scope>
    <source>
        <tissue evidence="1">Shoot tissue taken approximately 20 cm above the soil surface</tissue>
    </source>
</reference>
<organism evidence="1">
    <name type="scientific">Arundo donax</name>
    <name type="common">Giant reed</name>
    <name type="synonym">Donax arundinaceus</name>
    <dbReference type="NCBI Taxonomy" id="35708"/>
    <lineage>
        <taxon>Eukaryota</taxon>
        <taxon>Viridiplantae</taxon>
        <taxon>Streptophyta</taxon>
        <taxon>Embryophyta</taxon>
        <taxon>Tracheophyta</taxon>
        <taxon>Spermatophyta</taxon>
        <taxon>Magnoliopsida</taxon>
        <taxon>Liliopsida</taxon>
        <taxon>Poales</taxon>
        <taxon>Poaceae</taxon>
        <taxon>PACMAD clade</taxon>
        <taxon>Arundinoideae</taxon>
        <taxon>Arundineae</taxon>
        <taxon>Arundo</taxon>
    </lineage>
</organism>
<dbReference type="AlphaFoldDB" id="A0A0A8ZRA4"/>
<accession>A0A0A8ZRA4</accession>
<protein>
    <submittedName>
        <fullName evidence="1">Uncharacterized protein</fullName>
    </submittedName>
</protein>
<proteinExistence type="predicted"/>
<name>A0A0A8ZRA4_ARUDO</name>